<dbReference type="Proteomes" id="UP001569904">
    <property type="component" value="Unassembled WGS sequence"/>
</dbReference>
<dbReference type="EMBL" id="JAXCEH010000013">
    <property type="protein sequence ID" value="MFA1556082.1"/>
    <property type="molecule type" value="Genomic_DNA"/>
</dbReference>
<organism evidence="2 3">
    <name type="scientific">Actinomadura chokoriensis</name>
    <dbReference type="NCBI Taxonomy" id="454156"/>
    <lineage>
        <taxon>Bacteria</taxon>
        <taxon>Bacillati</taxon>
        <taxon>Actinomycetota</taxon>
        <taxon>Actinomycetes</taxon>
        <taxon>Streptosporangiales</taxon>
        <taxon>Thermomonosporaceae</taxon>
        <taxon>Actinomadura</taxon>
    </lineage>
</organism>
<dbReference type="InterPro" id="IPR045756">
    <property type="entry name" value="DUF6183"/>
</dbReference>
<evidence type="ECO:0000313" key="3">
    <source>
        <dbReference type="Proteomes" id="UP001569904"/>
    </source>
</evidence>
<gene>
    <name evidence="2" type="ORF">SM436_20535</name>
</gene>
<accession>A0ABV4QZN5</accession>
<comment type="caution">
    <text evidence="2">The sequence shown here is derived from an EMBL/GenBank/DDBJ whole genome shotgun (WGS) entry which is preliminary data.</text>
</comment>
<dbReference type="Pfam" id="PF19681">
    <property type="entry name" value="DUF6183"/>
    <property type="match status" value="1"/>
</dbReference>
<protein>
    <submittedName>
        <fullName evidence="2">DUF6183 family protein</fullName>
    </submittedName>
</protein>
<keyword evidence="3" id="KW-1185">Reference proteome</keyword>
<proteinExistence type="predicted"/>
<evidence type="ECO:0000256" key="1">
    <source>
        <dbReference type="SAM" id="MobiDB-lite"/>
    </source>
</evidence>
<feature type="region of interest" description="Disordered" evidence="1">
    <location>
        <begin position="181"/>
        <end position="202"/>
    </location>
</feature>
<dbReference type="RefSeq" id="WP_371942791.1">
    <property type="nucleotide sequence ID" value="NZ_JAXCEH010000013.1"/>
</dbReference>
<name>A0ABV4QZN5_9ACTN</name>
<feature type="compositionally biased region" description="Low complexity" evidence="1">
    <location>
        <begin position="183"/>
        <end position="200"/>
    </location>
</feature>
<evidence type="ECO:0000313" key="2">
    <source>
        <dbReference type="EMBL" id="MFA1556082.1"/>
    </source>
</evidence>
<reference evidence="2 3" key="1">
    <citation type="submission" date="2023-11" db="EMBL/GenBank/DDBJ databases">
        <title>Actinomadura monticuli sp. nov., isolated from volcanic ash.</title>
        <authorList>
            <person name="Lee S.D."/>
            <person name="Yang H."/>
            <person name="Kim I.S."/>
        </authorList>
    </citation>
    <scope>NUCLEOTIDE SEQUENCE [LARGE SCALE GENOMIC DNA]</scope>
    <source>
        <strain evidence="2 3">DSM 45346</strain>
    </source>
</reference>
<sequence length="363" mass="39468">MEIGKAIRRMGLADTYRDRHWDRAVKVTDNTVQKADPEWLEELLPALLRVPEPTSPMRYGFEVALQRLATAPGDADRTASVRAFAAEGKAWGDVRYELPEVAEWLACTQPPEHLLAVFEAADADDELAACLLQETALRHDATAASGFAARLRAAGHPLGLLPLRPAPAELGYSLPRYPDRLEPAWSEPGEGAPAAPGPSGLDVTVAELDWPDAQRARSAYRNWTSETETALFRLDRPLIPENFGASVLRALPADSTGATVTGVRRATTADVLRTLFAGATSGGAYGRRMYGAYARRPSWESLAALAGVQETDLGAIERAADRCDWLFYTSDWHMRVVPPLDVGIVGLRADRRTVAVLAVTDSD</sequence>